<dbReference type="AlphaFoldDB" id="A0A9X0A7P6"/>
<name>A0A9X0A7P6_9CNID</name>
<proteinExistence type="predicted"/>
<keyword evidence="2" id="KW-1185">Reference proteome</keyword>
<reference evidence="1" key="1">
    <citation type="submission" date="2023-01" db="EMBL/GenBank/DDBJ databases">
        <title>Genome assembly of the deep-sea coral Lophelia pertusa.</title>
        <authorList>
            <person name="Herrera S."/>
            <person name="Cordes E."/>
        </authorList>
    </citation>
    <scope>NUCLEOTIDE SEQUENCE</scope>
    <source>
        <strain evidence="1">USNM1676648</strain>
        <tissue evidence="1">Polyp</tissue>
    </source>
</reference>
<evidence type="ECO:0000313" key="1">
    <source>
        <dbReference type="EMBL" id="KAJ7393054.1"/>
    </source>
</evidence>
<gene>
    <name evidence="1" type="ORF">OS493_008350</name>
</gene>
<accession>A0A9X0A7P6</accession>
<comment type="caution">
    <text evidence="1">The sequence shown here is derived from an EMBL/GenBank/DDBJ whole genome shotgun (WGS) entry which is preliminary data.</text>
</comment>
<organism evidence="1 2">
    <name type="scientific">Desmophyllum pertusum</name>
    <dbReference type="NCBI Taxonomy" id="174260"/>
    <lineage>
        <taxon>Eukaryota</taxon>
        <taxon>Metazoa</taxon>
        <taxon>Cnidaria</taxon>
        <taxon>Anthozoa</taxon>
        <taxon>Hexacorallia</taxon>
        <taxon>Scleractinia</taxon>
        <taxon>Caryophylliina</taxon>
        <taxon>Caryophylliidae</taxon>
        <taxon>Desmophyllum</taxon>
    </lineage>
</organism>
<sequence length="101" mass="11210">MEKSSEFAVSLRGYKETFKMKGVILVFVVLMVASMDARRGEGCLNGCATNQVTCFHNGAICTGIAGCATCQSNYHSCRKVCLLKKREFMSSLFQDDDKYDD</sequence>
<dbReference type="Proteomes" id="UP001163046">
    <property type="component" value="Unassembled WGS sequence"/>
</dbReference>
<evidence type="ECO:0000313" key="2">
    <source>
        <dbReference type="Proteomes" id="UP001163046"/>
    </source>
</evidence>
<protein>
    <submittedName>
        <fullName evidence="1">Uncharacterized protein</fullName>
    </submittedName>
</protein>
<dbReference type="EMBL" id="MU825399">
    <property type="protein sequence ID" value="KAJ7393054.1"/>
    <property type="molecule type" value="Genomic_DNA"/>
</dbReference>